<evidence type="ECO:0000313" key="8">
    <source>
        <dbReference type="Proteomes" id="UP001167160"/>
    </source>
</evidence>
<dbReference type="InterPro" id="IPR006823">
    <property type="entry name" value="Ceramidase_alk"/>
</dbReference>
<organism evidence="7 8">
    <name type="scientific">Streptomyces meridianus</name>
    <dbReference type="NCBI Taxonomy" id="2938945"/>
    <lineage>
        <taxon>Bacteria</taxon>
        <taxon>Bacillati</taxon>
        <taxon>Actinomycetota</taxon>
        <taxon>Actinomycetes</taxon>
        <taxon>Kitasatosporales</taxon>
        <taxon>Streptomycetaceae</taxon>
        <taxon>Streptomyces</taxon>
    </lineage>
</organism>
<dbReference type="PANTHER" id="PTHR12670:SF1">
    <property type="entry name" value="NEUTRAL CERAMIDASE"/>
    <property type="match status" value="1"/>
</dbReference>
<evidence type="ECO:0000259" key="6">
    <source>
        <dbReference type="Pfam" id="PF17048"/>
    </source>
</evidence>
<dbReference type="EC" id="3.5.1.23" evidence="3"/>
<evidence type="ECO:0000313" key="7">
    <source>
        <dbReference type="EMBL" id="MCM2580139.1"/>
    </source>
</evidence>
<dbReference type="PROSITE" id="PS51318">
    <property type="entry name" value="TAT"/>
    <property type="match status" value="1"/>
</dbReference>
<keyword evidence="3" id="KW-0443">Lipid metabolism</keyword>
<feature type="domain" description="Neutral/alkaline non-lysosomal ceramidase N-terminal" evidence="5">
    <location>
        <begin position="76"/>
        <end position="556"/>
    </location>
</feature>
<dbReference type="InterPro" id="IPR031329">
    <property type="entry name" value="NEUT/ALK_ceramidase_N"/>
</dbReference>
<feature type="region of interest" description="Disordered" evidence="4">
    <location>
        <begin position="1"/>
        <end position="33"/>
    </location>
</feature>
<dbReference type="Proteomes" id="UP001167160">
    <property type="component" value="Unassembled WGS sequence"/>
</dbReference>
<evidence type="ECO:0000256" key="1">
    <source>
        <dbReference type="ARBA" id="ARBA00009835"/>
    </source>
</evidence>
<dbReference type="Pfam" id="PF17048">
    <property type="entry name" value="Ceramidse_alk_C"/>
    <property type="match status" value="1"/>
</dbReference>
<dbReference type="EMBL" id="JAMQGM010000051">
    <property type="protein sequence ID" value="MCM2580139.1"/>
    <property type="molecule type" value="Genomic_DNA"/>
</dbReference>
<sequence length="718" mass="76444">MRDLPDIPNPSAPDVSRDPSPGEEPPPAGSSRRNLLRAGAAVAGLGLLAHVAPGAAAGERPASETDSTGAAAASGFLVGRGIGDATGEVAEVGMMGYGRVDQQAEGLHTRLRARAFVVADETAPGDRVLLVVVDAGMIFDSVRQAVLRGLAERYGDLYTARNVMLTATHTHCGPGGHSHHLLYNLTTLGFHQKTFDAITRGILDAAGRAHDDLAPSRLTLTHGELHNASVNRSREAFDRNPADIRDHFPDAIDPQTTLLRIERGGRLAGAVNWFPTHNTSMSGDNRLISADNKGYAAYHWEREVEHADYLADATPDVVTAFAQTNAGDMSPNLDLKPPTTPADFARTHANGLRQYEAAAAQLDRTGARLTGGVDARVVFVDLSNVTVRPEFTGDGRAHRTAKAALGASMAAGSTEDGPAFPGFQEGENPLWDAVSDSVLYTASPELRDAQSPKDIFVPIGEMNRVHPWVQELVPVQLMRIGGLHLIGIPGEVTIGAGLRLRRTVAEILAADVENVLVAGYANAYFHYLTTPEEYDAQAYEGGSTLFGRWQLPALQQVVQRLAVALRDGAAVTPGATPPDLSDKALSLQPPVVVDVPQPGRSFGDVLTQPGTSCRPGDRVTAVFAGAHPSNDLHRGGTYLRVERLDGGTWVTVADDGDWSTAFRWERDGIAASKVTITWDVPQGARQGSHRIRYFGDAKRLTGGVGAFTGTTRTFDVSG</sequence>
<proteinExistence type="inferred from homology"/>
<comment type="catalytic activity">
    <reaction evidence="3">
        <text>an N-acylsphing-4-enine + H2O = sphing-4-enine + a fatty acid</text>
        <dbReference type="Rhea" id="RHEA:20856"/>
        <dbReference type="ChEBI" id="CHEBI:15377"/>
        <dbReference type="ChEBI" id="CHEBI:28868"/>
        <dbReference type="ChEBI" id="CHEBI:52639"/>
        <dbReference type="ChEBI" id="CHEBI:57756"/>
        <dbReference type="EC" id="3.5.1.23"/>
    </reaction>
</comment>
<dbReference type="Gene3D" id="2.60.40.2300">
    <property type="entry name" value="Neutral/alkaline non-lysosomal ceramidase, C-terminal domain"/>
    <property type="match status" value="1"/>
</dbReference>
<dbReference type="InterPro" id="IPR038445">
    <property type="entry name" value="NCDase_C_sf"/>
</dbReference>
<comment type="similarity">
    <text evidence="1 3">Belongs to the neutral ceramidase family.</text>
</comment>
<evidence type="ECO:0000256" key="4">
    <source>
        <dbReference type="SAM" id="MobiDB-lite"/>
    </source>
</evidence>
<comment type="caution">
    <text evidence="7">The sequence shown here is derived from an EMBL/GenBank/DDBJ whole genome shotgun (WGS) entry which is preliminary data.</text>
</comment>
<keyword evidence="3" id="KW-0746">Sphingolipid metabolism</keyword>
<dbReference type="InterPro" id="IPR006311">
    <property type="entry name" value="TAT_signal"/>
</dbReference>
<accession>A0ABT0XCI7</accession>
<reference evidence="7" key="1">
    <citation type="journal article" date="2023" name="Int. J. Syst. Evol. Microbiol.">
        <title>Streptomyces meridianus sp. nov. isolated from brackish water of the Tagus estuary in Alcochete, Portugal.</title>
        <authorList>
            <person name="Santos J.D.N."/>
            <person name="Klimek D."/>
            <person name="Calusinska M."/>
            <person name="Lobo Da Cunha A."/>
            <person name="Catita J."/>
            <person name="Goncalves H."/>
            <person name="Gonzalez I."/>
            <person name="Reyes F."/>
            <person name="Lage O.M."/>
        </authorList>
    </citation>
    <scope>NUCLEOTIDE SEQUENCE</scope>
    <source>
        <strain evidence="7">MTZ3.1</strain>
    </source>
</reference>
<keyword evidence="8" id="KW-1185">Reference proteome</keyword>
<keyword evidence="2 3" id="KW-0378">Hydrolase</keyword>
<dbReference type="InterPro" id="IPR031331">
    <property type="entry name" value="NEUT/ALK_ceramidase_C"/>
</dbReference>
<dbReference type="Pfam" id="PF04734">
    <property type="entry name" value="Ceramidase_alk"/>
    <property type="match status" value="1"/>
</dbReference>
<feature type="domain" description="Neutral/alkaline non-lysosomal ceramidase C-terminal" evidence="6">
    <location>
        <begin position="559"/>
        <end position="716"/>
    </location>
</feature>
<dbReference type="PANTHER" id="PTHR12670">
    <property type="entry name" value="CERAMIDASE"/>
    <property type="match status" value="1"/>
</dbReference>
<evidence type="ECO:0000256" key="3">
    <source>
        <dbReference type="RuleBase" id="RU366019"/>
    </source>
</evidence>
<protein>
    <recommendedName>
        <fullName evidence="3">Neutral ceramidase</fullName>
        <ecNumber evidence="3">3.5.1.23</ecNumber>
    </recommendedName>
</protein>
<name>A0ABT0XCI7_9ACTN</name>
<evidence type="ECO:0000259" key="5">
    <source>
        <dbReference type="Pfam" id="PF04734"/>
    </source>
</evidence>
<gene>
    <name evidence="7" type="ORF">M1E25_22790</name>
</gene>
<evidence type="ECO:0000256" key="2">
    <source>
        <dbReference type="ARBA" id="ARBA00022801"/>
    </source>
</evidence>